<dbReference type="Pfam" id="PF09581">
    <property type="entry name" value="Spore_III_AF"/>
    <property type="match status" value="1"/>
</dbReference>
<dbReference type="NCBIfam" id="TIGR02896">
    <property type="entry name" value="spore_III_AF"/>
    <property type="match status" value="1"/>
</dbReference>
<gene>
    <name evidence="2" type="ORF">J2S14_000970</name>
</gene>
<keyword evidence="3" id="KW-1185">Reference proteome</keyword>
<comment type="caution">
    <text evidence="2">The sequence shown here is derived from an EMBL/GenBank/DDBJ whole genome shotgun (WGS) entry which is preliminary data.</text>
</comment>
<feature type="transmembrane region" description="Helical" evidence="1">
    <location>
        <begin position="6"/>
        <end position="25"/>
    </location>
</feature>
<keyword evidence="1" id="KW-0472">Membrane</keyword>
<feature type="transmembrane region" description="Helical" evidence="1">
    <location>
        <begin position="37"/>
        <end position="55"/>
    </location>
</feature>
<reference evidence="2 3" key="1">
    <citation type="submission" date="2023-07" db="EMBL/GenBank/DDBJ databases">
        <title>Genomic Encyclopedia of Type Strains, Phase IV (KMG-IV): sequencing the most valuable type-strain genomes for metagenomic binning, comparative biology and taxonomic classification.</title>
        <authorList>
            <person name="Goeker M."/>
        </authorList>
    </citation>
    <scope>NUCLEOTIDE SEQUENCE [LARGE SCALE GENOMIC DNA]</scope>
    <source>
        <strain evidence="2 3">DSM 27848</strain>
    </source>
</reference>
<name>A0ABU0D1C0_9BACI</name>
<accession>A0ABU0D1C0</accession>
<keyword evidence="1" id="KW-0812">Transmembrane</keyword>
<sequence>MEYLSEWVFNIIIFLIIAMVVDMLLPESSMKKYTKLATGLLLMAIVLTPVLKLISSDFEKVLASFTTNIDVEDQTNENLLKTKKKEIQASQHAYILEQMAVQMKKMVEKELVDKYSAEISNLRISATPNSDGTINELDNVVVSLTPSEKVIKTIQPVNINFQETDAKMDTTDYETMKSMLANTWEIPISLIEIVSREEPGNEE</sequence>
<dbReference type="InterPro" id="IPR014245">
    <property type="entry name" value="Spore_III_AF"/>
</dbReference>
<evidence type="ECO:0000313" key="2">
    <source>
        <dbReference type="EMBL" id="MDQ0342177.1"/>
    </source>
</evidence>
<evidence type="ECO:0000256" key="1">
    <source>
        <dbReference type="SAM" id="Phobius"/>
    </source>
</evidence>
<proteinExistence type="predicted"/>
<protein>
    <submittedName>
        <fullName evidence="2">Stage III sporulation protein AF</fullName>
    </submittedName>
</protein>
<dbReference type="EMBL" id="JAUSUO010000001">
    <property type="protein sequence ID" value="MDQ0342177.1"/>
    <property type="molecule type" value="Genomic_DNA"/>
</dbReference>
<dbReference type="Proteomes" id="UP001232343">
    <property type="component" value="Unassembled WGS sequence"/>
</dbReference>
<evidence type="ECO:0000313" key="3">
    <source>
        <dbReference type="Proteomes" id="UP001232343"/>
    </source>
</evidence>
<keyword evidence="1" id="KW-1133">Transmembrane helix</keyword>
<organism evidence="2 3">
    <name type="scientific">Lederbergia wuyishanensis</name>
    <dbReference type="NCBI Taxonomy" id="1347903"/>
    <lineage>
        <taxon>Bacteria</taxon>
        <taxon>Bacillati</taxon>
        <taxon>Bacillota</taxon>
        <taxon>Bacilli</taxon>
        <taxon>Bacillales</taxon>
        <taxon>Bacillaceae</taxon>
        <taxon>Lederbergia</taxon>
    </lineage>
</organism>
<dbReference type="RefSeq" id="WP_244680365.1">
    <property type="nucleotide sequence ID" value="NZ_JALIRM010000001.1"/>
</dbReference>